<evidence type="ECO:0000256" key="3">
    <source>
        <dbReference type="ARBA" id="ARBA00022946"/>
    </source>
</evidence>
<keyword evidence="6" id="KW-0496">Mitochondrion</keyword>
<evidence type="ECO:0000256" key="7">
    <source>
        <dbReference type="ARBA" id="ARBA00045681"/>
    </source>
</evidence>
<organism evidence="9 10">
    <name type="scientific">Saccharomycopsis crataegensis</name>
    <dbReference type="NCBI Taxonomy" id="43959"/>
    <lineage>
        <taxon>Eukaryota</taxon>
        <taxon>Fungi</taxon>
        <taxon>Dikarya</taxon>
        <taxon>Ascomycota</taxon>
        <taxon>Saccharomycotina</taxon>
        <taxon>Saccharomycetes</taxon>
        <taxon>Saccharomycopsidaceae</taxon>
        <taxon>Saccharomycopsis</taxon>
    </lineage>
</organism>
<dbReference type="PANTHER" id="PTHR13184">
    <property type="entry name" value="37S RIBOSOMAL PROTEIN S22"/>
    <property type="match status" value="1"/>
</dbReference>
<evidence type="ECO:0000256" key="4">
    <source>
        <dbReference type="ARBA" id="ARBA00023004"/>
    </source>
</evidence>
<dbReference type="Pfam" id="PF09243">
    <property type="entry name" value="Rsm22"/>
    <property type="match status" value="1"/>
</dbReference>
<dbReference type="GO" id="GO:0008168">
    <property type="term" value="F:methyltransferase activity"/>
    <property type="evidence" value="ECO:0007669"/>
    <property type="project" value="InterPro"/>
</dbReference>
<dbReference type="Proteomes" id="UP001360560">
    <property type="component" value="Unassembled WGS sequence"/>
</dbReference>
<keyword evidence="2" id="KW-0479">Metal-binding</keyword>
<dbReference type="GO" id="GO:0003735">
    <property type="term" value="F:structural constituent of ribosome"/>
    <property type="evidence" value="ECO:0007669"/>
    <property type="project" value="TreeGrafter"/>
</dbReference>
<keyword evidence="9" id="KW-0687">Ribonucleoprotein</keyword>
<evidence type="ECO:0000313" key="10">
    <source>
        <dbReference type="Proteomes" id="UP001360560"/>
    </source>
</evidence>
<evidence type="ECO:0000256" key="8">
    <source>
        <dbReference type="SAM" id="MobiDB-lite"/>
    </source>
</evidence>
<keyword evidence="10" id="KW-1185">Reference proteome</keyword>
<keyword evidence="3" id="KW-0809">Transit peptide</keyword>
<feature type="region of interest" description="Disordered" evidence="8">
    <location>
        <begin position="758"/>
        <end position="792"/>
    </location>
</feature>
<dbReference type="RefSeq" id="XP_064852275.1">
    <property type="nucleotide sequence ID" value="XM_064996203.1"/>
</dbReference>
<proteinExistence type="predicted"/>
<evidence type="ECO:0000256" key="2">
    <source>
        <dbReference type="ARBA" id="ARBA00022723"/>
    </source>
</evidence>
<keyword evidence="5" id="KW-0411">Iron-sulfur</keyword>
<dbReference type="AlphaFoldDB" id="A0AAV5QJZ1"/>
<comment type="subcellular location">
    <subcellularLocation>
        <location evidence="1">Mitochondrion</location>
    </subcellularLocation>
</comment>
<dbReference type="SUPFAM" id="SSF53335">
    <property type="entry name" value="S-adenosyl-L-methionine-dependent methyltransferases"/>
    <property type="match status" value="1"/>
</dbReference>
<dbReference type="InterPro" id="IPR029063">
    <property type="entry name" value="SAM-dependent_MTases_sf"/>
</dbReference>
<evidence type="ECO:0000256" key="1">
    <source>
        <dbReference type="ARBA" id="ARBA00004173"/>
    </source>
</evidence>
<keyword evidence="9" id="KW-0689">Ribosomal protein</keyword>
<feature type="region of interest" description="Disordered" evidence="8">
    <location>
        <begin position="298"/>
        <end position="341"/>
    </location>
</feature>
<comment type="function">
    <text evidence="7">Mitochondrial ribosome (mitoribosome) assembly factor. Binds at the interface of the head and body domains of the mitochondrial small ribosomal subunit (mt-SSU), occluding the mRNA channel and preventing compaction of the head domain towards the body. Probable inactive methyltransferase: retains the characteristic folding and ability to bind S-adenosyl-L-methionine, but it probably lost its methyltransferase activity.</text>
</comment>
<feature type="compositionally biased region" description="Acidic residues" evidence="8">
    <location>
        <begin position="309"/>
        <end position="319"/>
    </location>
</feature>
<comment type="caution">
    <text evidence="9">The sequence shown here is derived from an EMBL/GenBank/DDBJ whole genome shotgun (WGS) entry which is preliminary data.</text>
</comment>
<keyword evidence="4" id="KW-0408">Iron</keyword>
<gene>
    <name evidence="9" type="ORF">DASC09_026000</name>
</gene>
<name>A0AAV5QJZ1_9ASCO</name>
<evidence type="ECO:0000256" key="6">
    <source>
        <dbReference type="ARBA" id="ARBA00023128"/>
    </source>
</evidence>
<feature type="compositionally biased region" description="Basic and acidic residues" evidence="8">
    <location>
        <begin position="765"/>
        <end position="792"/>
    </location>
</feature>
<dbReference type="GO" id="GO:0006412">
    <property type="term" value="P:translation"/>
    <property type="evidence" value="ECO:0007669"/>
    <property type="project" value="InterPro"/>
</dbReference>
<protein>
    <submittedName>
        <fullName evidence="9">Mitochondrial 37S ribosomal protein</fullName>
    </submittedName>
</protein>
<accession>A0AAV5QJZ1</accession>
<feature type="compositionally biased region" description="Polar residues" evidence="8">
    <location>
        <begin position="21"/>
        <end position="40"/>
    </location>
</feature>
<dbReference type="InterPro" id="IPR015324">
    <property type="entry name" value="Ribosomal_Rsm22-like"/>
</dbReference>
<dbReference type="GO" id="GO:0005763">
    <property type="term" value="C:mitochondrial small ribosomal subunit"/>
    <property type="evidence" value="ECO:0007669"/>
    <property type="project" value="TreeGrafter"/>
</dbReference>
<dbReference type="InterPro" id="IPR016522">
    <property type="entry name" value="RSM22_mit_bud"/>
</dbReference>
<dbReference type="GeneID" id="90073254"/>
<feature type="compositionally biased region" description="Basic and acidic residues" evidence="8">
    <location>
        <begin position="298"/>
        <end position="308"/>
    </location>
</feature>
<dbReference type="PIRSF" id="PIRSF007797">
    <property type="entry name" value="RSM22"/>
    <property type="match status" value="1"/>
</dbReference>
<sequence length="792" mass="90412">MLRSTIRITLLKSARGRSSLQLRRCNSTSRTSDEQPASNRTDNKLDLHPANDSNSLYGALKDISPEDIQGQSSSLSAFGVLADAETYGMLVRSESQSNVESPKKIRVIDREDLLQGKYSSQDGESETFESRYLPQTLMGKFNSNQVQLPHEISKTIRNNIIKTYPHINVIRQTAAKMFIEMSETGLHVIPRTRHEVDTHIATVFLQNYASAYQVLSELKSKVEQDGKEFNPIKVLDVGYGPSTGILALNELLGDQYYPEVKHSFIVGNSKGVKEMKDRAKILLSRQLNEIAIDKLSPEQQRELTKEESVPEDVDEYANDEDSKFNKRERKRRERYADEEDNIGPVDTNRLKIRTKFIDSISSSRRYDLIIATHQLLKDSTRFPYGIDDTIQELLSVLEPDGHLLIIERGNPLGFESIARARQIMIRPENYSPYEYGKIPRPWIRGSSIKPQRNQHLYEISEEDSKLSEQLNEKFGEVQEEDLEFGKGIADNFDLVEIKTDGSLPAAHSDFYLSVVAPYPHHLKCPFQMHNPKYYDYPKGSNLNFLTFGVSVSRPKYALEFKSGSILSGKWESEKSGKAAKGAVGAGSGRPNGKNYESVNFNYLVMKRSRMDRKTISKIEAERDRVNEVTGRIKEAEESGDTNLKQKIIDSELDRLDDKVSGDSSQWARIVKPPLKRKGHVIFLVITVGGNVEKWIVPRSMGKDIYHDARKAQKGDSWAHGCKTKIVLLAGDEAKGVKGSQWEKYHDLFKRYEMMEKKENKRLKKEARLSEKKKQDESRRNGSEHYMKEHYEE</sequence>
<dbReference type="InterPro" id="IPR052571">
    <property type="entry name" value="Mt_RNA_Methyltransferase"/>
</dbReference>
<dbReference type="EMBL" id="BTFZ01000006">
    <property type="protein sequence ID" value="GMM35275.1"/>
    <property type="molecule type" value="Genomic_DNA"/>
</dbReference>
<dbReference type="GO" id="GO:0051536">
    <property type="term" value="F:iron-sulfur cluster binding"/>
    <property type="evidence" value="ECO:0007669"/>
    <property type="project" value="UniProtKB-KW"/>
</dbReference>
<reference evidence="9 10" key="1">
    <citation type="journal article" date="2023" name="Elife">
        <title>Identification of key yeast species and microbe-microbe interactions impacting larval growth of Drosophila in the wild.</title>
        <authorList>
            <person name="Mure A."/>
            <person name="Sugiura Y."/>
            <person name="Maeda R."/>
            <person name="Honda K."/>
            <person name="Sakurai N."/>
            <person name="Takahashi Y."/>
            <person name="Watada M."/>
            <person name="Katoh T."/>
            <person name="Gotoh A."/>
            <person name="Gotoh Y."/>
            <person name="Taniguchi I."/>
            <person name="Nakamura K."/>
            <person name="Hayashi T."/>
            <person name="Katayama T."/>
            <person name="Uemura T."/>
            <person name="Hattori Y."/>
        </authorList>
    </citation>
    <scope>NUCLEOTIDE SEQUENCE [LARGE SCALE GENOMIC DNA]</scope>
    <source>
        <strain evidence="9 10">SC-9</strain>
    </source>
</reference>
<dbReference type="PANTHER" id="PTHR13184:SF5">
    <property type="entry name" value="METHYLTRANSFERASE-LIKE PROTEIN 17, MITOCHONDRIAL"/>
    <property type="match status" value="1"/>
</dbReference>
<feature type="region of interest" description="Disordered" evidence="8">
    <location>
        <begin position="21"/>
        <end position="50"/>
    </location>
</feature>
<evidence type="ECO:0000256" key="5">
    <source>
        <dbReference type="ARBA" id="ARBA00023014"/>
    </source>
</evidence>
<dbReference type="GO" id="GO:0046872">
    <property type="term" value="F:metal ion binding"/>
    <property type="evidence" value="ECO:0007669"/>
    <property type="project" value="UniProtKB-KW"/>
</dbReference>
<evidence type="ECO:0000313" key="9">
    <source>
        <dbReference type="EMBL" id="GMM35275.1"/>
    </source>
</evidence>